<evidence type="ECO:0000259" key="2">
    <source>
        <dbReference type="Pfam" id="PF01590"/>
    </source>
</evidence>
<comment type="caution">
    <text evidence="3">The sequence shown here is derived from an EMBL/GenBank/DDBJ whole genome shotgun (WGS) entry which is preliminary data.</text>
</comment>
<feature type="transmembrane region" description="Helical" evidence="1">
    <location>
        <begin position="51"/>
        <end position="70"/>
    </location>
</feature>
<dbReference type="RefSeq" id="WP_306834518.1">
    <property type="nucleotide sequence ID" value="NZ_JAUSRF010000006.1"/>
</dbReference>
<keyword evidence="1" id="KW-0472">Membrane</keyword>
<feature type="domain" description="GAF" evidence="2">
    <location>
        <begin position="166"/>
        <end position="292"/>
    </location>
</feature>
<dbReference type="Gene3D" id="3.30.450.40">
    <property type="match status" value="1"/>
</dbReference>
<dbReference type="Pfam" id="PF01590">
    <property type="entry name" value="GAF"/>
    <property type="match status" value="1"/>
</dbReference>
<evidence type="ECO:0000256" key="1">
    <source>
        <dbReference type="SAM" id="Phobius"/>
    </source>
</evidence>
<keyword evidence="1" id="KW-0812">Transmembrane</keyword>
<dbReference type="Proteomes" id="UP001241472">
    <property type="component" value="Unassembled WGS sequence"/>
</dbReference>
<feature type="transmembrane region" description="Helical" evidence="1">
    <location>
        <begin position="26"/>
        <end position="45"/>
    </location>
</feature>
<keyword evidence="4" id="KW-1185">Reference proteome</keyword>
<organism evidence="3 4">
    <name type="scientific">Neorhizobium huautlense</name>
    <dbReference type="NCBI Taxonomy" id="67774"/>
    <lineage>
        <taxon>Bacteria</taxon>
        <taxon>Pseudomonadati</taxon>
        <taxon>Pseudomonadota</taxon>
        <taxon>Alphaproteobacteria</taxon>
        <taxon>Hyphomicrobiales</taxon>
        <taxon>Rhizobiaceae</taxon>
        <taxon>Rhizobium/Agrobacterium group</taxon>
        <taxon>Neorhizobium</taxon>
    </lineage>
</organism>
<dbReference type="EMBL" id="JAUSRF010000006">
    <property type="protein sequence ID" value="MDP9837627.1"/>
    <property type="molecule type" value="Genomic_DNA"/>
</dbReference>
<name>A0ABT9PT36_9HYPH</name>
<dbReference type="InterPro" id="IPR029016">
    <property type="entry name" value="GAF-like_dom_sf"/>
</dbReference>
<dbReference type="InterPro" id="IPR003018">
    <property type="entry name" value="GAF"/>
</dbReference>
<sequence>MFKLDSNHPARKEASRLKERGRATDVALVVVMPALWAGLGVFSTILWSDYYWLVLLCWLLAIVLHGLFWFRSYPSDSSVFSLTVENFDLRADHAELKALLENAKKWVFHSIAALTLRQMTVAACRGKVTVSSDLIEFVGDALSPLYLNGGEVLGFEASERWSIGVYLYFPDKDQLQQIWREKSRNHPSGEVGRSWGRGQGHVGKAFVDGKPIITGDAAHPDVIQLCGAPAMLHQNYDVEIYRSFASIPIGPFDEEGALPYGVLVATSDRQDRFDADSGLLLMHFADSIGVVIALGEFSAVEASDVER</sequence>
<protein>
    <recommendedName>
        <fullName evidence="2">GAF domain-containing protein</fullName>
    </recommendedName>
</protein>
<dbReference type="SUPFAM" id="SSF55781">
    <property type="entry name" value="GAF domain-like"/>
    <property type="match status" value="1"/>
</dbReference>
<accession>A0ABT9PT36</accession>
<evidence type="ECO:0000313" key="4">
    <source>
        <dbReference type="Proteomes" id="UP001241472"/>
    </source>
</evidence>
<gene>
    <name evidence="3" type="ORF">J2T09_002379</name>
</gene>
<reference evidence="3 4" key="1">
    <citation type="submission" date="2023-07" db="EMBL/GenBank/DDBJ databases">
        <title>Sorghum-associated microbial communities from plants grown in Nebraska, USA.</title>
        <authorList>
            <person name="Schachtman D."/>
        </authorList>
    </citation>
    <scope>NUCLEOTIDE SEQUENCE [LARGE SCALE GENOMIC DNA]</scope>
    <source>
        <strain evidence="3 4">DS1307</strain>
    </source>
</reference>
<evidence type="ECO:0000313" key="3">
    <source>
        <dbReference type="EMBL" id="MDP9837627.1"/>
    </source>
</evidence>
<proteinExistence type="predicted"/>
<keyword evidence="1" id="KW-1133">Transmembrane helix</keyword>